<feature type="transmembrane region" description="Helical" evidence="1">
    <location>
        <begin position="36"/>
        <end position="57"/>
    </location>
</feature>
<feature type="transmembrane region" description="Helical" evidence="1">
    <location>
        <begin position="69"/>
        <end position="88"/>
    </location>
</feature>
<keyword evidence="1" id="KW-0812">Transmembrane</keyword>
<dbReference type="AlphaFoldDB" id="A0A9D0ZPQ5"/>
<sequence>QYLKNLSKGLLTTIIIFIILSLILTLLNYFNLLNHTVLTICKMVIPLLSIVTGSFISGKKTIKNGWISGLINGLIITLFIFILSLIIKDFEFKNLIFFIIIIITSTFGSMLGINAKKTA</sequence>
<reference evidence="2" key="2">
    <citation type="journal article" date="2021" name="PeerJ">
        <title>Extensive microbial diversity within the chicken gut microbiome revealed by metagenomics and culture.</title>
        <authorList>
            <person name="Gilroy R."/>
            <person name="Ravi A."/>
            <person name="Getino M."/>
            <person name="Pursley I."/>
            <person name="Horton D.L."/>
            <person name="Alikhan N.F."/>
            <person name="Baker D."/>
            <person name="Gharbi K."/>
            <person name="Hall N."/>
            <person name="Watson M."/>
            <person name="Adriaenssens E.M."/>
            <person name="Foster-Nyarko E."/>
            <person name="Jarju S."/>
            <person name="Secka A."/>
            <person name="Antonio M."/>
            <person name="Oren A."/>
            <person name="Chaudhuri R.R."/>
            <person name="La Ragione R."/>
            <person name="Hildebrand F."/>
            <person name="Pallen M.J."/>
        </authorList>
    </citation>
    <scope>NUCLEOTIDE SEQUENCE</scope>
    <source>
        <strain evidence="2">CHK147-3167</strain>
    </source>
</reference>
<dbReference type="Pfam" id="PF12670">
    <property type="entry name" value="DUF3792"/>
    <property type="match status" value="1"/>
</dbReference>
<proteinExistence type="predicted"/>
<dbReference type="Proteomes" id="UP000886786">
    <property type="component" value="Unassembled WGS sequence"/>
</dbReference>
<keyword evidence="1" id="KW-0472">Membrane</keyword>
<dbReference type="EMBL" id="DVFV01000024">
    <property type="protein sequence ID" value="HIQ90218.1"/>
    <property type="molecule type" value="Genomic_DNA"/>
</dbReference>
<dbReference type="NCBIfam" id="TIGR04086">
    <property type="entry name" value="TIGR04086_membr"/>
    <property type="match status" value="1"/>
</dbReference>
<organism evidence="2 3">
    <name type="scientific">Candidatus Coprosoma intestinipullorum</name>
    <dbReference type="NCBI Taxonomy" id="2840752"/>
    <lineage>
        <taxon>Bacteria</taxon>
        <taxon>Bacillati</taxon>
        <taxon>Bacillota</taxon>
        <taxon>Bacillota incertae sedis</taxon>
        <taxon>Candidatus Coprosoma</taxon>
    </lineage>
</organism>
<gene>
    <name evidence="2" type="ORF">IAB27_01125</name>
</gene>
<protein>
    <submittedName>
        <fullName evidence="2">TIGR04086 family membrane protein</fullName>
    </submittedName>
</protein>
<feature type="non-terminal residue" evidence="2">
    <location>
        <position position="1"/>
    </location>
</feature>
<feature type="transmembrane region" description="Helical" evidence="1">
    <location>
        <begin position="9"/>
        <end position="30"/>
    </location>
</feature>
<name>A0A9D0ZPQ5_9FIRM</name>
<keyword evidence="1" id="KW-1133">Transmembrane helix</keyword>
<feature type="transmembrane region" description="Helical" evidence="1">
    <location>
        <begin position="94"/>
        <end position="113"/>
    </location>
</feature>
<reference evidence="2" key="1">
    <citation type="submission" date="2020-10" db="EMBL/GenBank/DDBJ databases">
        <authorList>
            <person name="Gilroy R."/>
        </authorList>
    </citation>
    <scope>NUCLEOTIDE SEQUENCE</scope>
    <source>
        <strain evidence="2">CHK147-3167</strain>
    </source>
</reference>
<dbReference type="InterPro" id="IPR023804">
    <property type="entry name" value="DUF3792_TM"/>
</dbReference>
<evidence type="ECO:0000256" key="1">
    <source>
        <dbReference type="SAM" id="Phobius"/>
    </source>
</evidence>
<evidence type="ECO:0000313" key="3">
    <source>
        <dbReference type="Proteomes" id="UP000886786"/>
    </source>
</evidence>
<comment type="caution">
    <text evidence="2">The sequence shown here is derived from an EMBL/GenBank/DDBJ whole genome shotgun (WGS) entry which is preliminary data.</text>
</comment>
<evidence type="ECO:0000313" key="2">
    <source>
        <dbReference type="EMBL" id="HIQ90218.1"/>
    </source>
</evidence>
<accession>A0A9D0ZPQ5</accession>